<dbReference type="SUPFAM" id="SSF53335">
    <property type="entry name" value="S-adenosyl-L-methionine-dependent methyltransferases"/>
    <property type="match status" value="1"/>
</dbReference>
<evidence type="ECO:0000313" key="1">
    <source>
        <dbReference type="EMBL" id="MBP2245839.1"/>
    </source>
</evidence>
<dbReference type="RefSeq" id="WP_211082652.1">
    <property type="nucleotide sequence ID" value="NZ_JAGIKV010000007.1"/>
</dbReference>
<keyword evidence="1" id="KW-0808">Transferase</keyword>
<name>A0ABS4RSZ4_PAEXY</name>
<dbReference type="Proteomes" id="UP000810207">
    <property type="component" value="Unassembled WGS sequence"/>
</dbReference>
<comment type="caution">
    <text evidence="1">The sequence shown here is derived from an EMBL/GenBank/DDBJ whole genome shotgun (WGS) entry which is preliminary data.</text>
</comment>
<accession>A0ABS4RSZ4</accession>
<gene>
    <name evidence="1" type="ORF">J2Z28_002457</name>
</gene>
<dbReference type="EMBL" id="JAGIKV010000007">
    <property type="protein sequence ID" value="MBP2245839.1"/>
    <property type="molecule type" value="Genomic_DNA"/>
</dbReference>
<dbReference type="Gene3D" id="3.40.50.150">
    <property type="entry name" value="Vaccinia Virus protein VP39"/>
    <property type="match status" value="1"/>
</dbReference>
<protein>
    <submittedName>
        <fullName evidence="1">SAM-dependent methyltransferase</fullName>
    </submittedName>
</protein>
<organism evidence="1 2">
    <name type="scientific">Paenibacillus xylanexedens</name>
    <dbReference type="NCBI Taxonomy" id="528191"/>
    <lineage>
        <taxon>Bacteria</taxon>
        <taxon>Bacillati</taxon>
        <taxon>Bacillota</taxon>
        <taxon>Bacilli</taxon>
        <taxon>Bacillales</taxon>
        <taxon>Paenibacillaceae</taxon>
        <taxon>Paenibacillus</taxon>
    </lineage>
</organism>
<reference evidence="1 2" key="1">
    <citation type="submission" date="2021-03" db="EMBL/GenBank/DDBJ databases">
        <title>Genomic Encyclopedia of Type Strains, Phase IV (KMG-IV): sequencing the most valuable type-strain genomes for metagenomic binning, comparative biology and taxonomic classification.</title>
        <authorList>
            <person name="Goeker M."/>
        </authorList>
    </citation>
    <scope>NUCLEOTIDE SEQUENCE [LARGE SCALE GENOMIC DNA]</scope>
    <source>
        <strain evidence="1 2">DSM 21292</strain>
    </source>
</reference>
<dbReference type="GO" id="GO:0008168">
    <property type="term" value="F:methyltransferase activity"/>
    <property type="evidence" value="ECO:0007669"/>
    <property type="project" value="UniProtKB-KW"/>
</dbReference>
<proteinExistence type="predicted"/>
<keyword evidence="1" id="KW-0489">Methyltransferase</keyword>
<keyword evidence="2" id="KW-1185">Reference proteome</keyword>
<sequence length="375" mass="43843">MEIIYLQESHIENMPLAIFLLNIEQTLNDIKHKNNKEIVVFGTGLEGYIVKQALEKQGIIIDKYCSNNDKQWGQEIESCEILSPYFVMDNASEYYLIVAVEKDQLSTVRAQLYLNGVENYSIMLHEKFIPFSSNKEVISLYIDTINQLINIYDKQELLSLPIVGTANESMIQFLIESITWWSPVLKYLLQNLKINSNVLEIGPGYGNLMATIISTFPNLSYDILSYAGYRRTLKTSKYIKEKYNKSLHQVIHGEIEDPSLMLPHKYDFIILTEVFEHFVCNPVQTMMKIKSFLTLKGKICLTTPNWGRIHTYKSWKDMPKFEEFETKKDYFSHNLGHNYQYNKDELLEIFQSSGFFVDFYELSSRNNHNFVLSIR</sequence>
<dbReference type="GO" id="GO:0032259">
    <property type="term" value="P:methylation"/>
    <property type="evidence" value="ECO:0007669"/>
    <property type="project" value="UniProtKB-KW"/>
</dbReference>
<dbReference type="InterPro" id="IPR029063">
    <property type="entry name" value="SAM-dependent_MTases_sf"/>
</dbReference>
<evidence type="ECO:0000313" key="2">
    <source>
        <dbReference type="Proteomes" id="UP000810207"/>
    </source>
</evidence>
<dbReference type="CDD" id="cd02440">
    <property type="entry name" value="AdoMet_MTases"/>
    <property type="match status" value="1"/>
</dbReference>
<dbReference type="Pfam" id="PF13489">
    <property type="entry name" value="Methyltransf_23"/>
    <property type="match status" value="1"/>
</dbReference>